<comment type="caution">
    <text evidence="2">The sequence shown here is derived from an EMBL/GenBank/DDBJ whole genome shotgun (WGS) entry which is preliminary data.</text>
</comment>
<dbReference type="EMBL" id="JARBDR010000813">
    <property type="protein sequence ID" value="KAJ8306477.1"/>
    <property type="molecule type" value="Genomic_DNA"/>
</dbReference>
<sequence length="60" mass="6969">MECKNRRLNVWFSRVFRPVLQTSLVVLSLLVTLTRYHDFKHHISDIVAGHFIGITSGIFV</sequence>
<organism evidence="2 3">
    <name type="scientific">Tegillarca granosa</name>
    <name type="common">Malaysian cockle</name>
    <name type="synonym">Anadara granosa</name>
    <dbReference type="NCBI Taxonomy" id="220873"/>
    <lineage>
        <taxon>Eukaryota</taxon>
        <taxon>Metazoa</taxon>
        <taxon>Spiralia</taxon>
        <taxon>Lophotrochozoa</taxon>
        <taxon>Mollusca</taxon>
        <taxon>Bivalvia</taxon>
        <taxon>Autobranchia</taxon>
        <taxon>Pteriomorphia</taxon>
        <taxon>Arcoida</taxon>
        <taxon>Arcoidea</taxon>
        <taxon>Arcidae</taxon>
        <taxon>Tegillarca</taxon>
    </lineage>
</organism>
<name>A0ABQ9ESD1_TEGGR</name>
<feature type="non-terminal residue" evidence="2">
    <location>
        <position position="60"/>
    </location>
</feature>
<dbReference type="Pfam" id="PF01569">
    <property type="entry name" value="PAP2"/>
    <property type="match status" value="1"/>
</dbReference>
<reference evidence="2 3" key="1">
    <citation type="submission" date="2022-12" db="EMBL/GenBank/DDBJ databases">
        <title>Chromosome-level genome of Tegillarca granosa.</title>
        <authorList>
            <person name="Kim J."/>
        </authorList>
    </citation>
    <scope>NUCLEOTIDE SEQUENCE [LARGE SCALE GENOMIC DNA]</scope>
    <source>
        <strain evidence="2">Teg-2019</strain>
        <tissue evidence="2">Adductor muscle</tissue>
    </source>
</reference>
<gene>
    <name evidence="2" type="ORF">KUTeg_017022</name>
</gene>
<accession>A0ABQ9ESD1</accession>
<protein>
    <recommendedName>
        <fullName evidence="1">Phosphatidic acid phosphatase type 2/haloperoxidase domain-containing protein</fullName>
    </recommendedName>
</protein>
<dbReference type="InterPro" id="IPR036938">
    <property type="entry name" value="PAP2/HPO_sf"/>
</dbReference>
<dbReference type="Proteomes" id="UP001217089">
    <property type="component" value="Unassembled WGS sequence"/>
</dbReference>
<proteinExistence type="predicted"/>
<evidence type="ECO:0000313" key="2">
    <source>
        <dbReference type="EMBL" id="KAJ8306477.1"/>
    </source>
</evidence>
<dbReference type="Gene3D" id="1.20.144.10">
    <property type="entry name" value="Phosphatidic acid phosphatase type 2/haloperoxidase"/>
    <property type="match status" value="1"/>
</dbReference>
<feature type="domain" description="Phosphatidic acid phosphatase type 2/haloperoxidase" evidence="1">
    <location>
        <begin position="12"/>
        <end position="59"/>
    </location>
</feature>
<keyword evidence="3" id="KW-1185">Reference proteome</keyword>
<dbReference type="SUPFAM" id="SSF48317">
    <property type="entry name" value="Acid phosphatase/Vanadium-dependent haloperoxidase"/>
    <property type="match status" value="1"/>
</dbReference>
<dbReference type="InterPro" id="IPR000326">
    <property type="entry name" value="PAP2/HPO"/>
</dbReference>
<evidence type="ECO:0000313" key="3">
    <source>
        <dbReference type="Proteomes" id="UP001217089"/>
    </source>
</evidence>
<evidence type="ECO:0000259" key="1">
    <source>
        <dbReference type="Pfam" id="PF01569"/>
    </source>
</evidence>